<evidence type="ECO:0000256" key="6">
    <source>
        <dbReference type="SAM" id="Phobius"/>
    </source>
</evidence>
<sequence>MSSRAMCRATDSPFTRNLPNEDAFPFEECDEHGHAVKGSTPPWRPLPSASPDSVMASGWTEPTRFTLSPTVKSAKEMRKRRHRSLLVAAFLICAALVAADLTAALVKLGVQAASEALPNGVELSGVALAGFAAQLVDGSLGMGYGVTSATVLVSTGLSPTMASASVHLAQLGTTAASGLAHLHLRNVDGAAVACLALPGVFGALGGAALLASLPAAATRPVAGSLLFALGLVVLLKFQRPHAARAADAPPARRRWLLPVGLVGGFVDATGGGGWGPVATTCLLAQAQLPPAVVIGTVSASEFFVTVAAVLGFLLSLGPHVGSDGVRPDLVLALLAGGLCAAPIAPLLVKRLRPCVLGSVVGGFICMTNLRVLLQLARVEQSTLACYVAMGAVWAAAVVNAVRKSCDDVPAGKGRGD</sequence>
<protein>
    <recommendedName>
        <fullName evidence="9">Membrane transporter protein</fullName>
    </recommendedName>
</protein>
<feature type="transmembrane region" description="Helical" evidence="6">
    <location>
        <begin position="217"/>
        <end position="235"/>
    </location>
</feature>
<feature type="transmembrane region" description="Helical" evidence="6">
    <location>
        <begin position="190"/>
        <end position="211"/>
    </location>
</feature>
<dbReference type="InterPro" id="IPR051598">
    <property type="entry name" value="TSUP/Inactive_protease-like"/>
</dbReference>
<feature type="transmembrane region" description="Helical" evidence="6">
    <location>
        <begin position="294"/>
        <end position="317"/>
    </location>
</feature>
<comment type="caution">
    <text evidence="7">The sequence shown here is derived from an EMBL/GenBank/DDBJ whole genome shotgun (WGS) entry which is preliminary data.</text>
</comment>
<dbReference type="Pfam" id="PF01925">
    <property type="entry name" value="TauE"/>
    <property type="match status" value="1"/>
</dbReference>
<accession>A0AB34J619</accession>
<feature type="transmembrane region" description="Helical" evidence="6">
    <location>
        <begin position="383"/>
        <end position="401"/>
    </location>
</feature>
<feature type="transmembrane region" description="Helical" evidence="6">
    <location>
        <begin position="329"/>
        <end position="348"/>
    </location>
</feature>
<feature type="region of interest" description="Disordered" evidence="5">
    <location>
        <begin position="31"/>
        <end position="55"/>
    </location>
</feature>
<dbReference type="PANTHER" id="PTHR43701:SF12">
    <property type="entry name" value="MEMBRANE TRANSPORTER PROTEIN YTNM-RELATED"/>
    <property type="match status" value="1"/>
</dbReference>
<keyword evidence="3 6" id="KW-1133">Transmembrane helix</keyword>
<comment type="subcellular location">
    <subcellularLocation>
        <location evidence="1">Membrane</location>
        <topology evidence="1">Multi-pass membrane protein</topology>
    </subcellularLocation>
</comment>
<name>A0AB34J619_PRYPA</name>
<keyword evidence="2 6" id="KW-0812">Transmembrane</keyword>
<evidence type="ECO:0000256" key="5">
    <source>
        <dbReference type="SAM" id="MobiDB-lite"/>
    </source>
</evidence>
<dbReference type="InterPro" id="IPR002781">
    <property type="entry name" value="TM_pro_TauE-like"/>
</dbReference>
<dbReference type="EMBL" id="JBGBPQ010000012">
    <property type="protein sequence ID" value="KAL1514852.1"/>
    <property type="molecule type" value="Genomic_DNA"/>
</dbReference>
<dbReference type="GO" id="GO:0016020">
    <property type="term" value="C:membrane"/>
    <property type="evidence" value="ECO:0007669"/>
    <property type="project" value="UniProtKB-SubCell"/>
</dbReference>
<proteinExistence type="predicted"/>
<dbReference type="PANTHER" id="PTHR43701">
    <property type="entry name" value="MEMBRANE TRANSPORTER PROTEIN MJ0441-RELATED"/>
    <property type="match status" value="1"/>
</dbReference>
<dbReference type="AlphaFoldDB" id="A0AB34J619"/>
<gene>
    <name evidence="7" type="ORF">AB1Y20_003937</name>
</gene>
<organism evidence="7 8">
    <name type="scientific">Prymnesium parvum</name>
    <name type="common">Toxic golden alga</name>
    <dbReference type="NCBI Taxonomy" id="97485"/>
    <lineage>
        <taxon>Eukaryota</taxon>
        <taxon>Haptista</taxon>
        <taxon>Haptophyta</taxon>
        <taxon>Prymnesiophyceae</taxon>
        <taxon>Prymnesiales</taxon>
        <taxon>Prymnesiaceae</taxon>
        <taxon>Prymnesium</taxon>
    </lineage>
</organism>
<dbReference type="Proteomes" id="UP001515480">
    <property type="component" value="Unassembled WGS sequence"/>
</dbReference>
<feature type="transmembrane region" description="Helical" evidence="6">
    <location>
        <begin position="85"/>
        <end position="106"/>
    </location>
</feature>
<evidence type="ECO:0000256" key="2">
    <source>
        <dbReference type="ARBA" id="ARBA00022692"/>
    </source>
</evidence>
<keyword evidence="8" id="KW-1185">Reference proteome</keyword>
<reference evidence="7 8" key="1">
    <citation type="journal article" date="2024" name="Science">
        <title>Giant polyketide synthase enzymes in the biosynthesis of giant marine polyether toxins.</title>
        <authorList>
            <person name="Fallon T.R."/>
            <person name="Shende V.V."/>
            <person name="Wierzbicki I.H."/>
            <person name="Pendleton A.L."/>
            <person name="Watervoot N.F."/>
            <person name="Auber R.P."/>
            <person name="Gonzalez D.J."/>
            <person name="Wisecaver J.H."/>
            <person name="Moore B.S."/>
        </authorList>
    </citation>
    <scope>NUCLEOTIDE SEQUENCE [LARGE SCALE GENOMIC DNA]</scope>
    <source>
        <strain evidence="7 8">12B1</strain>
    </source>
</reference>
<evidence type="ECO:0000256" key="4">
    <source>
        <dbReference type="ARBA" id="ARBA00023136"/>
    </source>
</evidence>
<evidence type="ECO:0000313" key="7">
    <source>
        <dbReference type="EMBL" id="KAL1514852.1"/>
    </source>
</evidence>
<evidence type="ECO:0008006" key="9">
    <source>
        <dbReference type="Google" id="ProtNLM"/>
    </source>
</evidence>
<feature type="transmembrane region" description="Helical" evidence="6">
    <location>
        <begin position="354"/>
        <end position="371"/>
    </location>
</feature>
<evidence type="ECO:0000256" key="1">
    <source>
        <dbReference type="ARBA" id="ARBA00004141"/>
    </source>
</evidence>
<evidence type="ECO:0000256" key="3">
    <source>
        <dbReference type="ARBA" id="ARBA00022989"/>
    </source>
</evidence>
<keyword evidence="4 6" id="KW-0472">Membrane</keyword>
<evidence type="ECO:0000313" key="8">
    <source>
        <dbReference type="Proteomes" id="UP001515480"/>
    </source>
</evidence>